<feature type="transmembrane region" description="Helical" evidence="6">
    <location>
        <begin position="152"/>
        <end position="171"/>
    </location>
</feature>
<name>A0A1J5QKH2_9ZZZZ</name>
<sequence>MTLLHHAGLLVALAAVYLPALASPGPNFLAVTQAAVGGSRRQGVATALGVASGSTVQALLAATGVGLLLAHAGGVQRVVALLGGAYLLWVARAIWRQASAGAVSPGIGKVRAISLHAAYRGGLLTNLTNPKALVFFSTIFTALVGPGLPAELRFAAVALICLLSTSWHLALATLFTQPAVRAGYARARRPLLRVTSLAIGGFGVRLLWGAARG</sequence>
<gene>
    <name evidence="7" type="primary">rhtC_3</name>
    <name evidence="7" type="ORF">GALL_378210</name>
</gene>
<dbReference type="EMBL" id="MLJW01001062">
    <property type="protein sequence ID" value="OIQ80423.1"/>
    <property type="molecule type" value="Genomic_DNA"/>
</dbReference>
<evidence type="ECO:0000256" key="5">
    <source>
        <dbReference type="ARBA" id="ARBA00023136"/>
    </source>
</evidence>
<protein>
    <submittedName>
        <fullName evidence="7">Threonine efflux protein</fullName>
    </submittedName>
</protein>
<feature type="transmembrane region" description="Helical" evidence="6">
    <location>
        <begin position="77"/>
        <end position="95"/>
    </location>
</feature>
<evidence type="ECO:0000256" key="1">
    <source>
        <dbReference type="ARBA" id="ARBA00004651"/>
    </source>
</evidence>
<evidence type="ECO:0000256" key="4">
    <source>
        <dbReference type="ARBA" id="ARBA00022989"/>
    </source>
</evidence>
<keyword evidence="4 6" id="KW-1133">Transmembrane helix</keyword>
<dbReference type="GO" id="GO:0005886">
    <property type="term" value="C:plasma membrane"/>
    <property type="evidence" value="ECO:0007669"/>
    <property type="project" value="UniProtKB-SubCell"/>
</dbReference>
<evidence type="ECO:0000256" key="2">
    <source>
        <dbReference type="ARBA" id="ARBA00022475"/>
    </source>
</evidence>
<dbReference type="PANTHER" id="PTHR30086:SF20">
    <property type="entry name" value="ARGININE EXPORTER PROTEIN ARGO-RELATED"/>
    <property type="match status" value="1"/>
</dbReference>
<evidence type="ECO:0000256" key="6">
    <source>
        <dbReference type="SAM" id="Phobius"/>
    </source>
</evidence>
<feature type="transmembrane region" description="Helical" evidence="6">
    <location>
        <begin position="191"/>
        <end position="211"/>
    </location>
</feature>
<keyword evidence="2" id="KW-1003">Cell membrane</keyword>
<evidence type="ECO:0000313" key="7">
    <source>
        <dbReference type="EMBL" id="OIQ80423.1"/>
    </source>
</evidence>
<organism evidence="7">
    <name type="scientific">mine drainage metagenome</name>
    <dbReference type="NCBI Taxonomy" id="410659"/>
    <lineage>
        <taxon>unclassified sequences</taxon>
        <taxon>metagenomes</taxon>
        <taxon>ecological metagenomes</taxon>
    </lineage>
</organism>
<reference evidence="7" key="1">
    <citation type="submission" date="2016-10" db="EMBL/GenBank/DDBJ databases">
        <title>Sequence of Gallionella enrichment culture.</title>
        <authorList>
            <person name="Poehlein A."/>
            <person name="Muehling M."/>
            <person name="Daniel R."/>
        </authorList>
    </citation>
    <scope>NUCLEOTIDE SEQUENCE</scope>
</reference>
<dbReference type="PANTHER" id="PTHR30086">
    <property type="entry name" value="ARGININE EXPORTER PROTEIN ARGO"/>
    <property type="match status" value="1"/>
</dbReference>
<feature type="transmembrane region" description="Helical" evidence="6">
    <location>
        <begin position="46"/>
        <end position="70"/>
    </location>
</feature>
<dbReference type="Pfam" id="PF01810">
    <property type="entry name" value="LysE"/>
    <property type="match status" value="1"/>
</dbReference>
<comment type="caution">
    <text evidence="7">The sequence shown here is derived from an EMBL/GenBank/DDBJ whole genome shotgun (WGS) entry which is preliminary data.</text>
</comment>
<dbReference type="AlphaFoldDB" id="A0A1J5QKH2"/>
<evidence type="ECO:0000256" key="3">
    <source>
        <dbReference type="ARBA" id="ARBA00022692"/>
    </source>
</evidence>
<proteinExistence type="predicted"/>
<accession>A0A1J5QKH2</accession>
<dbReference type="GO" id="GO:0015171">
    <property type="term" value="F:amino acid transmembrane transporter activity"/>
    <property type="evidence" value="ECO:0007669"/>
    <property type="project" value="TreeGrafter"/>
</dbReference>
<comment type="subcellular location">
    <subcellularLocation>
        <location evidence="1">Cell membrane</location>
        <topology evidence="1">Multi-pass membrane protein</topology>
    </subcellularLocation>
</comment>
<keyword evidence="5 6" id="KW-0472">Membrane</keyword>
<keyword evidence="3 6" id="KW-0812">Transmembrane</keyword>
<dbReference type="InterPro" id="IPR001123">
    <property type="entry name" value="LeuE-type"/>
</dbReference>